<dbReference type="EMBL" id="VSWC01000080">
    <property type="protein sequence ID" value="KAA1093205.1"/>
    <property type="molecule type" value="Genomic_DNA"/>
</dbReference>
<gene>
    <name evidence="2" type="ORF">PGT21_028560</name>
    <name evidence="3" type="ORF">PGTUg99_008532</name>
</gene>
<evidence type="ECO:0000313" key="2">
    <source>
        <dbReference type="EMBL" id="KAA1093205.1"/>
    </source>
</evidence>
<keyword evidence="4" id="KW-1185">Reference proteome</keyword>
<feature type="compositionally biased region" description="Polar residues" evidence="1">
    <location>
        <begin position="60"/>
        <end position="76"/>
    </location>
</feature>
<proteinExistence type="predicted"/>
<name>A0A5B0RPV9_PUCGR</name>
<accession>A0A5B0RPV9</accession>
<sequence>MLKKPTNNNNVVKKTYQGKKKHQGFHQSIVAIQSKGKAEEEEPSHHSNRSSDVPIVSHPAKQTTPINSASSNRLTL</sequence>
<feature type="compositionally biased region" description="Low complexity" evidence="1">
    <location>
        <begin position="1"/>
        <end position="15"/>
    </location>
</feature>
<evidence type="ECO:0000313" key="3">
    <source>
        <dbReference type="EMBL" id="KAA1127961.1"/>
    </source>
</evidence>
<evidence type="ECO:0000313" key="4">
    <source>
        <dbReference type="Proteomes" id="UP000324748"/>
    </source>
</evidence>
<feature type="region of interest" description="Disordered" evidence="1">
    <location>
        <begin position="1"/>
        <end position="76"/>
    </location>
</feature>
<dbReference type="Proteomes" id="UP000324748">
    <property type="component" value="Unassembled WGS sequence"/>
</dbReference>
<organism evidence="3 5">
    <name type="scientific">Puccinia graminis f. sp. tritici</name>
    <dbReference type="NCBI Taxonomy" id="56615"/>
    <lineage>
        <taxon>Eukaryota</taxon>
        <taxon>Fungi</taxon>
        <taxon>Dikarya</taxon>
        <taxon>Basidiomycota</taxon>
        <taxon>Pucciniomycotina</taxon>
        <taxon>Pucciniomycetes</taxon>
        <taxon>Pucciniales</taxon>
        <taxon>Pucciniaceae</taxon>
        <taxon>Puccinia</taxon>
    </lineage>
</organism>
<evidence type="ECO:0000313" key="5">
    <source>
        <dbReference type="Proteomes" id="UP000325313"/>
    </source>
</evidence>
<dbReference type="EMBL" id="VDEP01000146">
    <property type="protein sequence ID" value="KAA1127961.1"/>
    <property type="molecule type" value="Genomic_DNA"/>
</dbReference>
<comment type="caution">
    <text evidence="3">The sequence shown here is derived from an EMBL/GenBank/DDBJ whole genome shotgun (WGS) entry which is preliminary data.</text>
</comment>
<protein>
    <submittedName>
        <fullName evidence="3">Uncharacterized protein</fullName>
    </submittedName>
</protein>
<evidence type="ECO:0000256" key="1">
    <source>
        <dbReference type="SAM" id="MobiDB-lite"/>
    </source>
</evidence>
<dbReference type="AlphaFoldDB" id="A0A5B0RPV9"/>
<dbReference type="Proteomes" id="UP000325313">
    <property type="component" value="Unassembled WGS sequence"/>
</dbReference>
<reference evidence="4 5" key="1">
    <citation type="submission" date="2019-05" db="EMBL/GenBank/DDBJ databases">
        <title>Emergence of the Ug99 lineage of the wheat stem rust pathogen through somatic hybridization.</title>
        <authorList>
            <person name="Li F."/>
            <person name="Upadhyaya N.M."/>
            <person name="Sperschneider J."/>
            <person name="Matny O."/>
            <person name="Nguyen-Phuc H."/>
            <person name="Mago R."/>
            <person name="Raley C."/>
            <person name="Miller M.E."/>
            <person name="Silverstein K.A.T."/>
            <person name="Henningsen E."/>
            <person name="Hirsch C.D."/>
            <person name="Visser B."/>
            <person name="Pretorius Z.A."/>
            <person name="Steffenson B.J."/>
            <person name="Schwessinger B."/>
            <person name="Dodds P.N."/>
            <person name="Figueroa M."/>
        </authorList>
    </citation>
    <scope>NUCLEOTIDE SEQUENCE [LARGE SCALE GENOMIC DNA]</scope>
    <source>
        <strain evidence="2">21-0</strain>
        <strain evidence="3 5">Ug99</strain>
    </source>
</reference>